<dbReference type="PANTHER" id="PTHR31299:SF0">
    <property type="entry name" value="ESTERASE, PUTATIVE (AFU_ORTHOLOGUE AFUA_1G05850)-RELATED"/>
    <property type="match status" value="1"/>
</dbReference>
<dbReference type="GO" id="GO:0046677">
    <property type="term" value="P:response to antibiotic"/>
    <property type="evidence" value="ECO:0007669"/>
    <property type="project" value="InterPro"/>
</dbReference>
<dbReference type="InterPro" id="IPR014622">
    <property type="entry name" value="UCP036794_erythomycin"/>
</dbReference>
<sequence>MAETETSALAAAAEPLPPIEDAGFGACIDRFAAARVVLLGEATHGSSEFYRARAAITRRLIERHGFTIVAVEADWPDAAQLDRWVRDRPGPPADGAPFARFPSWMWRNAEMRDFATWLRAHNAALPPEGRVAFRGLDIYSLSGSIEGVLAYLDQHDPEAARAARRRYGCLSPWQAEPEDYGRAVLFSDRDPCEAAVLAQLNALLEERLGRDDPEALFDARQNARVVRSAEQYYRLMYRSGTESWNLRDRHMFETLRALLDHGGPGAKAVVWAHNSHIGNAAATEMGWQGEFNIGELCRTAFGTEAALIGFGTDRGTVAAADDWGGPMRVKAVRPALAGSHEALLREAGLPARALLDLRATALREALHEPRLERAIGVIYRPETERRSHYFNAVLPDQFDAFLWFAETSAVTPLAPVPAGGGAETFPFGL</sequence>
<dbReference type="PANTHER" id="PTHR31299">
    <property type="entry name" value="ESTERASE, PUTATIVE (AFU_ORTHOLOGUE AFUA_1G05850)-RELATED"/>
    <property type="match status" value="1"/>
</dbReference>
<dbReference type="RefSeq" id="WP_090664015.1">
    <property type="nucleotide sequence ID" value="NZ_FMZX01000010.1"/>
</dbReference>
<dbReference type="STRING" id="938405.SAMN02927895_01016"/>
<keyword evidence="2" id="KW-1185">Reference proteome</keyword>
<dbReference type="SUPFAM" id="SSF159501">
    <property type="entry name" value="EreA/ChaN-like"/>
    <property type="match status" value="1"/>
</dbReference>
<dbReference type="InterPro" id="IPR052036">
    <property type="entry name" value="Hydrolase/PRTase-associated"/>
</dbReference>
<dbReference type="PIRSF" id="PIRSF036794">
    <property type="entry name" value="UCP_erythr_ester"/>
    <property type="match status" value="1"/>
</dbReference>
<dbReference type="Gene3D" id="3.30.1870.10">
    <property type="entry name" value="EreA-like, domain 2"/>
    <property type="match status" value="1"/>
</dbReference>
<dbReference type="Proteomes" id="UP000198925">
    <property type="component" value="Unassembled WGS sequence"/>
</dbReference>
<dbReference type="Pfam" id="PF05139">
    <property type="entry name" value="Erythro_esteras"/>
    <property type="match status" value="1"/>
</dbReference>
<dbReference type="InterPro" id="IPR007815">
    <property type="entry name" value="Emycin_Estase"/>
</dbReference>
<evidence type="ECO:0000313" key="1">
    <source>
        <dbReference type="EMBL" id="SDD62874.1"/>
    </source>
</evidence>
<organism evidence="1 2">
    <name type="scientific">Belnapia rosea</name>
    <dbReference type="NCBI Taxonomy" id="938405"/>
    <lineage>
        <taxon>Bacteria</taxon>
        <taxon>Pseudomonadati</taxon>
        <taxon>Pseudomonadota</taxon>
        <taxon>Alphaproteobacteria</taxon>
        <taxon>Acetobacterales</taxon>
        <taxon>Roseomonadaceae</taxon>
        <taxon>Belnapia</taxon>
    </lineage>
</organism>
<accession>A0A1G6WAQ5</accession>
<dbReference type="Gene3D" id="1.20.1440.30">
    <property type="entry name" value="Biosynthetic Protein domain"/>
    <property type="match status" value="1"/>
</dbReference>
<evidence type="ECO:0000313" key="2">
    <source>
        <dbReference type="Proteomes" id="UP000198925"/>
    </source>
</evidence>
<protein>
    <submittedName>
        <fullName evidence="1">Erythromycin esterase homolog</fullName>
    </submittedName>
</protein>
<dbReference type="CDD" id="cd14728">
    <property type="entry name" value="Ere-like"/>
    <property type="match status" value="1"/>
</dbReference>
<dbReference type="AlphaFoldDB" id="A0A1G6WAQ5"/>
<dbReference type="Gene3D" id="3.40.1660.10">
    <property type="entry name" value="EreA-like (biosynthetic domain)"/>
    <property type="match status" value="1"/>
</dbReference>
<reference evidence="1 2" key="1">
    <citation type="submission" date="2016-10" db="EMBL/GenBank/DDBJ databases">
        <authorList>
            <person name="de Groot N.N."/>
        </authorList>
    </citation>
    <scope>NUCLEOTIDE SEQUENCE [LARGE SCALE GENOMIC DNA]</scope>
    <source>
        <strain evidence="1 2">CPCC 100156</strain>
    </source>
</reference>
<dbReference type="EMBL" id="FMZX01000010">
    <property type="protein sequence ID" value="SDD62874.1"/>
    <property type="molecule type" value="Genomic_DNA"/>
</dbReference>
<name>A0A1G6WAQ5_9PROT</name>
<gene>
    <name evidence="1" type="ORF">SAMN04487779_1010126</name>
</gene>
<proteinExistence type="predicted"/>